<feature type="domain" description="GGDEF" evidence="2">
    <location>
        <begin position="46"/>
        <end position="96"/>
    </location>
</feature>
<dbReference type="PANTHER" id="PTHR46663">
    <property type="entry name" value="DIGUANYLATE CYCLASE DGCT-RELATED"/>
    <property type="match status" value="1"/>
</dbReference>
<evidence type="ECO:0000256" key="1">
    <source>
        <dbReference type="SAM" id="MobiDB-lite"/>
    </source>
</evidence>
<dbReference type="Pfam" id="PF00990">
    <property type="entry name" value="GGDEF"/>
    <property type="match status" value="1"/>
</dbReference>
<evidence type="ECO:0000313" key="3">
    <source>
        <dbReference type="EMBL" id="URI11998.1"/>
    </source>
</evidence>
<organism evidence="3 4">
    <name type="scientific">Aquincola tertiaricarbonis</name>
    <dbReference type="NCBI Taxonomy" id="391953"/>
    <lineage>
        <taxon>Bacteria</taxon>
        <taxon>Pseudomonadati</taxon>
        <taxon>Pseudomonadota</taxon>
        <taxon>Betaproteobacteria</taxon>
        <taxon>Burkholderiales</taxon>
        <taxon>Sphaerotilaceae</taxon>
        <taxon>Aquincola</taxon>
    </lineage>
</organism>
<feature type="region of interest" description="Disordered" evidence="1">
    <location>
        <begin position="1"/>
        <end position="30"/>
    </location>
</feature>
<dbReference type="InterPro" id="IPR043128">
    <property type="entry name" value="Rev_trsase/Diguanyl_cyclase"/>
</dbReference>
<keyword evidence="4" id="KW-1185">Reference proteome</keyword>
<gene>
    <name evidence="3" type="ORF">MW290_32270</name>
</gene>
<dbReference type="EC" id="2.7.7.65" evidence="3"/>
<keyword evidence="3" id="KW-0808">Transferase</keyword>
<dbReference type="PANTHER" id="PTHR46663:SF2">
    <property type="entry name" value="GGDEF DOMAIN-CONTAINING PROTEIN"/>
    <property type="match status" value="1"/>
</dbReference>
<proteinExistence type="predicted"/>
<dbReference type="NCBIfam" id="TIGR00254">
    <property type="entry name" value="GGDEF"/>
    <property type="match status" value="1"/>
</dbReference>
<dbReference type="InterPro" id="IPR029787">
    <property type="entry name" value="Nucleotide_cyclase"/>
</dbReference>
<dbReference type="GO" id="GO:0052621">
    <property type="term" value="F:diguanylate cyclase activity"/>
    <property type="evidence" value="ECO:0007669"/>
    <property type="project" value="UniProtKB-EC"/>
</dbReference>
<dbReference type="PROSITE" id="PS50887">
    <property type="entry name" value="GGDEF"/>
    <property type="match status" value="1"/>
</dbReference>
<dbReference type="Proteomes" id="UP001056201">
    <property type="component" value="Plasmid A"/>
</dbReference>
<accession>A0ABY4SG87</accession>
<geneLocation type="plasmid" evidence="3 4">
    <name>A</name>
</geneLocation>
<dbReference type="Gene3D" id="3.30.70.270">
    <property type="match status" value="1"/>
</dbReference>
<name>A0ABY4SG87_AQUTE</name>
<evidence type="ECO:0000313" key="4">
    <source>
        <dbReference type="Proteomes" id="UP001056201"/>
    </source>
</evidence>
<keyword evidence="3" id="KW-0614">Plasmid</keyword>
<reference evidence="3" key="1">
    <citation type="submission" date="2022-05" db="EMBL/GenBank/DDBJ databases">
        <title>An RpoN-dependent PEP-CTERM gene is involved in floc formation of an Aquincola tertiaricarbonis strain.</title>
        <authorList>
            <person name="Qiu D."/>
            <person name="Xia M."/>
        </authorList>
    </citation>
    <scope>NUCLEOTIDE SEQUENCE</scope>
    <source>
        <strain evidence="3">RN12</strain>
        <plasmid evidence="3">A</plasmid>
    </source>
</reference>
<dbReference type="SUPFAM" id="SSF55073">
    <property type="entry name" value="Nucleotide cyclase"/>
    <property type="match status" value="1"/>
</dbReference>
<sequence length="96" mass="9899">MARADAGRRGAAGAWQGAQESHGASADIGDGIDAGLPIHPSFDGGAGVAALFIDLDRFKHVNDTGGHAAGDRMLQQVAQLLLNGVRRDDLVARLGR</sequence>
<dbReference type="InterPro" id="IPR052163">
    <property type="entry name" value="DGC-Regulatory_Protein"/>
</dbReference>
<keyword evidence="3" id="KW-0548">Nucleotidyltransferase</keyword>
<dbReference type="EMBL" id="CP097637">
    <property type="protein sequence ID" value="URI11998.1"/>
    <property type="molecule type" value="Genomic_DNA"/>
</dbReference>
<evidence type="ECO:0000259" key="2">
    <source>
        <dbReference type="PROSITE" id="PS50887"/>
    </source>
</evidence>
<dbReference type="InterPro" id="IPR000160">
    <property type="entry name" value="GGDEF_dom"/>
</dbReference>
<dbReference type="RefSeq" id="WP_250200188.1">
    <property type="nucleotide sequence ID" value="NZ_CP097637.1"/>
</dbReference>
<protein>
    <submittedName>
        <fullName evidence="3">Diguanylate cyclase</fullName>
        <ecNumber evidence="3">2.7.7.65</ecNumber>
    </submittedName>
</protein>